<evidence type="ECO:0000313" key="2">
    <source>
        <dbReference type="Proteomes" id="UP001552299"/>
    </source>
</evidence>
<reference evidence="1 2" key="1">
    <citation type="journal article" date="2024" name="Plant Biotechnol. J.">
        <title>Dendrobium thyrsiflorum genome and its molecular insights into genes involved in important horticultural traits.</title>
        <authorList>
            <person name="Chen B."/>
            <person name="Wang J.Y."/>
            <person name="Zheng P.J."/>
            <person name="Li K.L."/>
            <person name="Liang Y.M."/>
            <person name="Chen X.F."/>
            <person name="Zhang C."/>
            <person name="Zhao X."/>
            <person name="He X."/>
            <person name="Zhang G.Q."/>
            <person name="Liu Z.J."/>
            <person name="Xu Q."/>
        </authorList>
    </citation>
    <scope>NUCLEOTIDE SEQUENCE [LARGE SCALE GENOMIC DNA]</scope>
    <source>
        <strain evidence="1">GZMU011</strain>
    </source>
</reference>
<organism evidence="1 2">
    <name type="scientific">Dendrobium thyrsiflorum</name>
    <name type="common">Pinecone-like raceme dendrobium</name>
    <name type="synonym">Orchid</name>
    <dbReference type="NCBI Taxonomy" id="117978"/>
    <lineage>
        <taxon>Eukaryota</taxon>
        <taxon>Viridiplantae</taxon>
        <taxon>Streptophyta</taxon>
        <taxon>Embryophyta</taxon>
        <taxon>Tracheophyta</taxon>
        <taxon>Spermatophyta</taxon>
        <taxon>Magnoliopsida</taxon>
        <taxon>Liliopsida</taxon>
        <taxon>Asparagales</taxon>
        <taxon>Orchidaceae</taxon>
        <taxon>Epidendroideae</taxon>
        <taxon>Malaxideae</taxon>
        <taxon>Dendrobiinae</taxon>
        <taxon>Dendrobium</taxon>
    </lineage>
</organism>
<evidence type="ECO:0000313" key="1">
    <source>
        <dbReference type="EMBL" id="KAL0923706.1"/>
    </source>
</evidence>
<comment type="caution">
    <text evidence="1">The sequence shown here is derived from an EMBL/GenBank/DDBJ whole genome shotgun (WGS) entry which is preliminary data.</text>
</comment>
<proteinExistence type="predicted"/>
<name>A0ABD0VM68_DENTH</name>
<protein>
    <submittedName>
        <fullName evidence="1">Uncharacterized protein</fullName>
    </submittedName>
</protein>
<gene>
    <name evidence="1" type="ORF">M5K25_007773</name>
</gene>
<accession>A0ABD0VM68</accession>
<keyword evidence="2" id="KW-1185">Reference proteome</keyword>
<dbReference type="AlphaFoldDB" id="A0ABD0VM68"/>
<sequence length="117" mass="12913">MPTPSSSHRASVKMQSSKFEMADSLFKPTAENDDNGIIMKLLVNSYTSSKKRSNTVTNSSSHGQNALVLSFSKFTVLTKQARLLKQYLTGIDDHAVRVIEAIGSRWPTSDGFPLLHL</sequence>
<dbReference type="Proteomes" id="UP001552299">
    <property type="component" value="Unassembled WGS sequence"/>
</dbReference>
<dbReference type="EMBL" id="JANQDX010000006">
    <property type="protein sequence ID" value="KAL0923706.1"/>
    <property type="molecule type" value="Genomic_DNA"/>
</dbReference>